<dbReference type="RefSeq" id="WP_046501843.1">
    <property type="nucleotide sequence ID" value="NZ_LN831776.1"/>
</dbReference>
<dbReference type="AlphaFoldDB" id="A0A0E4H998"/>
<dbReference type="SUPFAM" id="SSF53850">
    <property type="entry name" value="Periplasmic binding protein-like II"/>
    <property type="match status" value="1"/>
</dbReference>
<name>A0A0E4H998_9BACL</name>
<dbReference type="CDD" id="cd13580">
    <property type="entry name" value="PBP2_AlgQ_like_1"/>
    <property type="match status" value="1"/>
</dbReference>
<dbReference type="PROSITE" id="PS51257">
    <property type="entry name" value="PROKAR_LIPOPROTEIN"/>
    <property type="match status" value="1"/>
</dbReference>
<dbReference type="InterPro" id="IPR006059">
    <property type="entry name" value="SBP"/>
</dbReference>
<reference evidence="3" key="1">
    <citation type="submission" date="2015-03" db="EMBL/GenBank/DDBJ databases">
        <authorList>
            <person name="Wibberg D."/>
        </authorList>
    </citation>
    <scope>NUCLEOTIDE SEQUENCE [LARGE SCALE GENOMIC DNA]</scope>
</reference>
<keyword evidence="1" id="KW-0732">Signal</keyword>
<proteinExistence type="predicted"/>
<evidence type="ECO:0000313" key="2">
    <source>
        <dbReference type="EMBL" id="CQR54018.1"/>
    </source>
</evidence>
<dbReference type="Proteomes" id="UP000033163">
    <property type="component" value="Chromosome I"/>
</dbReference>
<dbReference type="InterPro" id="IPR050490">
    <property type="entry name" value="Bact_solute-bd_prot1"/>
</dbReference>
<dbReference type="PANTHER" id="PTHR43649">
    <property type="entry name" value="ARABINOSE-BINDING PROTEIN-RELATED"/>
    <property type="match status" value="1"/>
</dbReference>
<evidence type="ECO:0000256" key="1">
    <source>
        <dbReference type="SAM" id="SignalP"/>
    </source>
</evidence>
<dbReference type="PANTHER" id="PTHR43649:SF12">
    <property type="entry name" value="DIACETYLCHITOBIOSE BINDING PROTEIN DASA"/>
    <property type="match status" value="1"/>
</dbReference>
<feature type="chain" id="PRO_5038346677" evidence="1">
    <location>
        <begin position="22"/>
        <end position="534"/>
    </location>
</feature>
<dbReference type="PATRIC" id="fig|1073571.4.peg.1754"/>
<dbReference type="STRING" id="483937.AMQ84_29760"/>
<dbReference type="EMBL" id="LN831776">
    <property type="protein sequence ID" value="CQR54018.1"/>
    <property type="molecule type" value="Genomic_DNA"/>
</dbReference>
<evidence type="ECO:0000313" key="3">
    <source>
        <dbReference type="Proteomes" id="UP000033163"/>
    </source>
</evidence>
<sequence>MNTGKKKRIAILCSTALLAIAAAGCGNSGKNSSEGASQTAATESAATSGPPVTLTVEVFDRGVQGQPDLNNNMWTKYVNEKFGKPNNAIVEYVSVPRSQEIDKLNVLMAAGEAPDISFTYDGTTVTRYAKSKGIYTLDELLEEHGQQLKSYLGEKVLSYGKYEGKQVSIPGKRTLLAWNGMFIRKDWLDKLGMPVPTNKDELYDTLVAFRDKNPGNVDNVIPWATAAAGMNYTFGNLIQSFWGPMTEEEFVTTTNWLKPGHKDAFKWLNKLYNEKLISPDFALDKTTKQADADVTNGKVGFYAANWDYPLSQKIREPLKQNVPEANYVPVDTFKNDEGKYLKEVYNENGIFSFIPKSSKNAELAMKYLNWMAEPEVMFFLQFGEEGVNHKLVDGIPHGIAQTGEKMQTSNLNMDYTPIVNGAELGDTEKNVRTYAAALASGDKSYEKLATDSYKINTTDGYSSFNYGVPNEANIKYGKTLGDMNKQMIDRLIVAKPAEFDALYDKLVKEYMDAGGQAVQDENVKNYRAVQAKNK</sequence>
<organism evidence="2 3">
    <name type="scientific">Paenibacillus riograndensis SBR5</name>
    <dbReference type="NCBI Taxonomy" id="1073571"/>
    <lineage>
        <taxon>Bacteria</taxon>
        <taxon>Bacillati</taxon>
        <taxon>Bacillota</taxon>
        <taxon>Bacilli</taxon>
        <taxon>Bacillales</taxon>
        <taxon>Paenibacillaceae</taxon>
        <taxon>Paenibacillus</taxon>
        <taxon>Paenibacillus sonchi group</taxon>
    </lineage>
</organism>
<accession>A0A0E4H998</accession>
<dbReference type="Gene3D" id="3.40.190.10">
    <property type="entry name" value="Periplasmic binding protein-like II"/>
    <property type="match status" value="2"/>
</dbReference>
<dbReference type="Pfam" id="PF01547">
    <property type="entry name" value="SBP_bac_1"/>
    <property type="match status" value="1"/>
</dbReference>
<feature type="signal peptide" evidence="1">
    <location>
        <begin position="1"/>
        <end position="21"/>
    </location>
</feature>
<dbReference type="HOGENOM" id="CLU_021021_3_0_9"/>
<gene>
    <name evidence="2" type="ORF">PRIO_1677</name>
</gene>
<protein>
    <submittedName>
        <fullName evidence="2">Family 1 extracellular solute-binding protein</fullName>
    </submittedName>
</protein>
<dbReference type="KEGG" id="pri:PRIO_1677"/>